<feature type="region of interest" description="Disordered" evidence="5">
    <location>
        <begin position="368"/>
        <end position="396"/>
    </location>
</feature>
<comment type="subcellular location">
    <subcellularLocation>
        <location evidence="1">Membrane</location>
        <topology evidence="1">Multi-pass membrane protein</topology>
    </subcellularLocation>
</comment>
<keyword evidence="4 6" id="KW-0472">Membrane</keyword>
<feature type="transmembrane region" description="Helical" evidence="6">
    <location>
        <begin position="123"/>
        <end position="144"/>
    </location>
</feature>
<dbReference type="Proteomes" id="UP000001861">
    <property type="component" value="Unassembled WGS sequence"/>
</dbReference>
<accession>D6RQZ6</accession>
<dbReference type="OrthoDB" id="448280at2759"/>
<dbReference type="KEGG" id="cci:CC1G_15793"/>
<gene>
    <name evidence="7" type="ORF">CC1G_15793</name>
</gene>
<name>D6RQZ6_COPC7</name>
<comment type="caution">
    <text evidence="7">The sequence shown here is derived from an EMBL/GenBank/DDBJ whole genome shotgun (WGS) entry which is preliminary data.</text>
</comment>
<dbReference type="RefSeq" id="XP_002910073.1">
    <property type="nucleotide sequence ID" value="XM_002910027.1"/>
</dbReference>
<feature type="region of interest" description="Disordered" evidence="5">
    <location>
        <begin position="271"/>
        <end position="303"/>
    </location>
</feature>
<keyword evidence="8" id="KW-1185">Reference proteome</keyword>
<organism evidence="7 8">
    <name type="scientific">Coprinopsis cinerea (strain Okayama-7 / 130 / ATCC MYA-4618 / FGSC 9003)</name>
    <name type="common">Inky cap fungus</name>
    <name type="synonym">Hormographiella aspergillata</name>
    <dbReference type="NCBI Taxonomy" id="240176"/>
    <lineage>
        <taxon>Eukaryota</taxon>
        <taxon>Fungi</taxon>
        <taxon>Dikarya</taxon>
        <taxon>Basidiomycota</taxon>
        <taxon>Agaricomycotina</taxon>
        <taxon>Agaricomycetes</taxon>
        <taxon>Agaricomycetidae</taxon>
        <taxon>Agaricales</taxon>
        <taxon>Agaricineae</taxon>
        <taxon>Psathyrellaceae</taxon>
        <taxon>Coprinopsis</taxon>
    </lineage>
</organism>
<dbReference type="OMA" id="MDAHLWR"/>
<evidence type="ECO:0000256" key="5">
    <source>
        <dbReference type="SAM" id="MobiDB-lite"/>
    </source>
</evidence>
<dbReference type="PANTHER" id="PTHR11040">
    <property type="entry name" value="ZINC/IRON TRANSPORTER"/>
    <property type="match status" value="1"/>
</dbReference>
<feature type="compositionally biased region" description="Basic residues" evidence="5">
    <location>
        <begin position="538"/>
        <end position="558"/>
    </location>
</feature>
<evidence type="ECO:0000256" key="1">
    <source>
        <dbReference type="ARBA" id="ARBA00004141"/>
    </source>
</evidence>
<dbReference type="InParanoid" id="D6RQZ6"/>
<dbReference type="VEuPathDB" id="FungiDB:CC1G_15793"/>
<feature type="transmembrane region" description="Helical" evidence="6">
    <location>
        <begin position="582"/>
        <end position="600"/>
    </location>
</feature>
<evidence type="ECO:0000256" key="4">
    <source>
        <dbReference type="ARBA" id="ARBA00023136"/>
    </source>
</evidence>
<proteinExistence type="predicted"/>
<sequence>MYEQIAFRANRTQNPPGAKPTDAVLMPTKTGVRVGAIILSTSPARLSPSFSIRHQAMSALLSSLLTTTYTIFNDTTGKDDEVNMLAPNDTAKLAVMLAILAASLVAVSFPAISGSGLIRTPDLLFFIGKHLGTGVILATAFIHLLPDSFCALLSDAVKKEYGDVGKWTGLIILASLLAIFLVEYISTTYVDRLQAKPSAPSTPAETPSLASTPLPLAVSGCPTPVLGQDPTVILPFLTNTPKILRLHSNVCVCQAGICPGACVCVPAPPKTPEPVQEERQERTEDHHEPLHDHRHHHHHQEEIRVGRRRQIVGIFVLQVGIMIHSLVIGLTLAVTTGADFTSLTTAVLFHQLFEGLSLGIRIAALPPAKHKKDKAQNDEENAQSIESIHSSDDTAVSPIELAPTPQAEVPVPLLAEGSPSSNDSSAPLLSKRQSRDSLGIREESTRKEACRSQARPPPPASSRLQWVWFHLSVNPMTTPAGMAIGMVVLKNQKSSEEAPLKLIQGLMSAVSAGMLIYVATVEMIAGDFVFGDVEGGHHHGPGHHHHHHHHHDHHHHDAHGHGEGRGDEPEDEPRPASLAKKALAVVSLLAGVTAMVLIGLSE</sequence>
<evidence type="ECO:0000256" key="2">
    <source>
        <dbReference type="ARBA" id="ARBA00022692"/>
    </source>
</evidence>
<feature type="transmembrane region" description="Helical" evidence="6">
    <location>
        <begin position="311"/>
        <end position="334"/>
    </location>
</feature>
<dbReference type="InterPro" id="IPR003689">
    <property type="entry name" value="ZIP"/>
</dbReference>
<evidence type="ECO:0000313" key="8">
    <source>
        <dbReference type="Proteomes" id="UP000001861"/>
    </source>
</evidence>
<evidence type="ECO:0000313" key="7">
    <source>
        <dbReference type="EMBL" id="EFI26579.1"/>
    </source>
</evidence>
<dbReference type="AlphaFoldDB" id="D6RQZ6"/>
<keyword evidence="2 6" id="KW-0812">Transmembrane</keyword>
<keyword evidence="3 6" id="KW-1133">Transmembrane helix</keyword>
<dbReference type="Pfam" id="PF02535">
    <property type="entry name" value="Zip"/>
    <property type="match status" value="2"/>
</dbReference>
<dbReference type="GeneID" id="9380166"/>
<dbReference type="HOGENOM" id="CLU_027089_2_0_1"/>
<feature type="transmembrane region" description="Helical" evidence="6">
    <location>
        <begin position="92"/>
        <end position="111"/>
    </location>
</feature>
<dbReference type="GO" id="GO:0005385">
    <property type="term" value="F:zinc ion transmembrane transporter activity"/>
    <property type="evidence" value="ECO:0007669"/>
    <property type="project" value="TreeGrafter"/>
</dbReference>
<feature type="compositionally biased region" description="Basic and acidic residues" evidence="5">
    <location>
        <begin position="276"/>
        <end position="291"/>
    </location>
</feature>
<feature type="region of interest" description="Disordered" evidence="5">
    <location>
        <begin position="535"/>
        <end position="576"/>
    </location>
</feature>
<dbReference type="EMBL" id="AACS02000013">
    <property type="protein sequence ID" value="EFI26579.1"/>
    <property type="molecule type" value="Genomic_DNA"/>
</dbReference>
<dbReference type="eggNOG" id="KOG1558">
    <property type="taxonomic scope" value="Eukaryota"/>
</dbReference>
<dbReference type="STRING" id="240176.D6RQZ6"/>
<evidence type="ECO:0000256" key="6">
    <source>
        <dbReference type="SAM" id="Phobius"/>
    </source>
</evidence>
<feature type="region of interest" description="Disordered" evidence="5">
    <location>
        <begin position="412"/>
        <end position="461"/>
    </location>
</feature>
<feature type="transmembrane region" description="Helical" evidence="6">
    <location>
        <begin position="164"/>
        <end position="186"/>
    </location>
</feature>
<reference evidence="7 8" key="1">
    <citation type="journal article" date="2010" name="Proc. Natl. Acad. Sci. U.S.A.">
        <title>Insights into evolution of multicellular fungi from the assembled chromosomes of the mushroom Coprinopsis cinerea (Coprinus cinereus).</title>
        <authorList>
            <person name="Stajich J.E."/>
            <person name="Wilke S.K."/>
            <person name="Ahren D."/>
            <person name="Au C.H."/>
            <person name="Birren B.W."/>
            <person name="Borodovsky M."/>
            <person name="Burns C."/>
            <person name="Canback B."/>
            <person name="Casselton L.A."/>
            <person name="Cheng C.K."/>
            <person name="Deng J."/>
            <person name="Dietrich F.S."/>
            <person name="Fargo D.C."/>
            <person name="Farman M.L."/>
            <person name="Gathman A.C."/>
            <person name="Goldberg J."/>
            <person name="Guigo R."/>
            <person name="Hoegger P.J."/>
            <person name="Hooker J.B."/>
            <person name="Huggins A."/>
            <person name="James T.Y."/>
            <person name="Kamada T."/>
            <person name="Kilaru S."/>
            <person name="Kodira C."/>
            <person name="Kues U."/>
            <person name="Kupfer D."/>
            <person name="Kwan H.S."/>
            <person name="Lomsadze A."/>
            <person name="Li W."/>
            <person name="Lilly W.W."/>
            <person name="Ma L.J."/>
            <person name="Mackey A.J."/>
            <person name="Manning G."/>
            <person name="Martin F."/>
            <person name="Muraguchi H."/>
            <person name="Natvig D.O."/>
            <person name="Palmerini H."/>
            <person name="Ramesh M.A."/>
            <person name="Rehmeyer C.J."/>
            <person name="Roe B.A."/>
            <person name="Shenoy N."/>
            <person name="Stanke M."/>
            <person name="Ter-Hovhannisyan V."/>
            <person name="Tunlid A."/>
            <person name="Velagapudi R."/>
            <person name="Vision T.J."/>
            <person name="Zeng Q."/>
            <person name="Zolan M.E."/>
            <person name="Pukkila P.J."/>
        </authorList>
    </citation>
    <scope>NUCLEOTIDE SEQUENCE [LARGE SCALE GENOMIC DNA]</scope>
    <source>
        <strain evidence="8">Okayama-7 / 130 / ATCC MYA-4618 / FGSC 9003</strain>
    </source>
</reference>
<feature type="compositionally biased region" description="Basic and acidic residues" evidence="5">
    <location>
        <begin position="433"/>
        <end position="450"/>
    </location>
</feature>
<feature type="compositionally biased region" description="Polar residues" evidence="5">
    <location>
        <begin position="418"/>
        <end position="427"/>
    </location>
</feature>
<evidence type="ECO:0000256" key="3">
    <source>
        <dbReference type="ARBA" id="ARBA00022989"/>
    </source>
</evidence>
<protein>
    <submittedName>
        <fullName evidence="7">Uncharacterized protein</fullName>
    </submittedName>
</protein>
<dbReference type="GO" id="GO:0005886">
    <property type="term" value="C:plasma membrane"/>
    <property type="evidence" value="ECO:0007669"/>
    <property type="project" value="TreeGrafter"/>
</dbReference>
<dbReference type="PANTHER" id="PTHR11040:SF44">
    <property type="entry name" value="PROTEIN ZNTC-RELATED"/>
    <property type="match status" value="1"/>
</dbReference>